<proteinExistence type="predicted"/>
<evidence type="ECO:0000256" key="1">
    <source>
        <dbReference type="SAM" id="MobiDB-lite"/>
    </source>
</evidence>
<sequence length="312" mass="33157">MLPTAVHQEHKTSGRAGLTVAAAETSEYWSPAALSKKKRKQAQKDFREKDTMRGLIVLVVTVASCRAGFLGAPPSFVEPQVHPQPGPQRFAPPAPVGQDGNVIDTPEVAQAKAAHFAEFARAAARAAEESKNQPQSSEYNPVPTQPHIIPASSPNQGGQLPAPKYHQPAPNYHQPAPVPAPSYSQPNPAYQPYYTGNTNFIGQQSFSTNTARFAPAPLAEDGTVIDTPEVAALKAARLAELAEAEARAYKFAQEYKPEVQGQVYAGPAAPAPYNAQYGAPAAQVFPGAAPSYPAQGQPAFGTPAFHPQNYQS</sequence>
<gene>
    <name evidence="3" type="primary">LOC117237647</name>
</gene>
<evidence type="ECO:0000313" key="2">
    <source>
        <dbReference type="Proteomes" id="UP000504631"/>
    </source>
</evidence>
<dbReference type="AlphaFoldDB" id="A0A6J3KWD8"/>
<feature type="region of interest" description="Disordered" evidence="1">
    <location>
        <begin position="292"/>
        <end position="312"/>
    </location>
</feature>
<dbReference type="KEGG" id="bvk:117237647"/>
<feature type="region of interest" description="Disordered" evidence="1">
    <location>
        <begin position="124"/>
        <end position="188"/>
    </location>
</feature>
<dbReference type="GeneID" id="117237647"/>
<reference evidence="3" key="1">
    <citation type="submission" date="2025-08" db="UniProtKB">
        <authorList>
            <consortium name="RefSeq"/>
        </authorList>
    </citation>
    <scope>IDENTIFICATION</scope>
    <source>
        <tissue evidence="3">Muscle</tissue>
    </source>
</reference>
<name>A0A6J3KWD8_9HYME</name>
<dbReference type="RefSeq" id="XP_033357708.1">
    <property type="nucleotide sequence ID" value="XM_033501817.1"/>
</dbReference>
<organism evidence="2 3">
    <name type="scientific">Bombus vosnesenskii</name>
    <dbReference type="NCBI Taxonomy" id="207650"/>
    <lineage>
        <taxon>Eukaryota</taxon>
        <taxon>Metazoa</taxon>
        <taxon>Ecdysozoa</taxon>
        <taxon>Arthropoda</taxon>
        <taxon>Hexapoda</taxon>
        <taxon>Insecta</taxon>
        <taxon>Pterygota</taxon>
        <taxon>Neoptera</taxon>
        <taxon>Endopterygota</taxon>
        <taxon>Hymenoptera</taxon>
        <taxon>Apocrita</taxon>
        <taxon>Aculeata</taxon>
        <taxon>Apoidea</taxon>
        <taxon>Anthophila</taxon>
        <taxon>Apidae</taxon>
        <taxon>Bombus</taxon>
        <taxon>Pyrobombus</taxon>
    </lineage>
</organism>
<dbReference type="Proteomes" id="UP000504631">
    <property type="component" value="Unplaced"/>
</dbReference>
<accession>A0A6J3KWD8</accession>
<evidence type="ECO:0000313" key="3">
    <source>
        <dbReference type="RefSeq" id="XP_033357708.1"/>
    </source>
</evidence>
<protein>
    <submittedName>
        <fullName evidence="3">Pupal cuticle protein-like</fullName>
    </submittedName>
</protein>
<keyword evidence="2" id="KW-1185">Reference proteome</keyword>